<name>D9SVG1_CLOC7</name>
<dbReference type="FunFam" id="1.10.1670.10:FF:000001">
    <property type="entry name" value="Endonuclease III"/>
    <property type="match status" value="1"/>
</dbReference>
<dbReference type="HOGENOM" id="CLU_012862_3_3_9"/>
<evidence type="ECO:0000256" key="10">
    <source>
        <dbReference type="ARBA" id="ARBA00023239"/>
    </source>
</evidence>
<dbReference type="HAMAP" id="MF_00942">
    <property type="entry name" value="Nth"/>
    <property type="match status" value="1"/>
</dbReference>
<dbReference type="SMART" id="SM00478">
    <property type="entry name" value="ENDO3c"/>
    <property type="match status" value="1"/>
</dbReference>
<keyword evidence="2 12" id="KW-0004">4Fe-4S</keyword>
<comment type="cofactor">
    <cofactor evidence="12">
        <name>[4Fe-4S] cluster</name>
        <dbReference type="ChEBI" id="CHEBI:49883"/>
    </cofactor>
    <text evidence="12">Binds 1 [4Fe-4S] cluster.</text>
</comment>
<evidence type="ECO:0000256" key="7">
    <source>
        <dbReference type="ARBA" id="ARBA00023014"/>
    </source>
</evidence>
<feature type="domain" description="HhH-GPD" evidence="13">
    <location>
        <begin position="46"/>
        <end position="193"/>
    </location>
</feature>
<feature type="binding site" evidence="12">
    <location>
        <position position="202"/>
    </location>
    <ligand>
        <name>[4Fe-4S] cluster</name>
        <dbReference type="ChEBI" id="CHEBI:49883"/>
    </ligand>
</feature>
<dbReference type="InterPro" id="IPR000445">
    <property type="entry name" value="HhH_motif"/>
</dbReference>
<evidence type="ECO:0000256" key="5">
    <source>
        <dbReference type="ARBA" id="ARBA00022801"/>
    </source>
</evidence>
<dbReference type="EC" id="4.2.99.18" evidence="12"/>
<dbReference type="GO" id="GO:0051539">
    <property type="term" value="F:4 iron, 4 sulfur cluster binding"/>
    <property type="evidence" value="ECO:0007669"/>
    <property type="project" value="UniProtKB-UniRule"/>
</dbReference>
<protein>
    <recommendedName>
        <fullName evidence="12">Endonuclease III</fullName>
        <ecNumber evidence="12">4.2.99.18</ecNumber>
    </recommendedName>
    <alternativeName>
        <fullName evidence="12">DNA-(apurinic or apyrimidinic site) lyase</fullName>
    </alternativeName>
</protein>
<dbReference type="Gene3D" id="1.10.1670.10">
    <property type="entry name" value="Helix-hairpin-Helix base-excision DNA repair enzymes (C-terminal)"/>
    <property type="match status" value="1"/>
</dbReference>
<accession>D9SVG1</accession>
<evidence type="ECO:0000256" key="6">
    <source>
        <dbReference type="ARBA" id="ARBA00023004"/>
    </source>
</evidence>
<dbReference type="GO" id="GO:0046872">
    <property type="term" value="F:metal ion binding"/>
    <property type="evidence" value="ECO:0007669"/>
    <property type="project" value="UniProtKB-KW"/>
</dbReference>
<dbReference type="InterPro" id="IPR003651">
    <property type="entry name" value="Endonuclease3_FeS-loop_motif"/>
</dbReference>
<keyword evidence="6 12" id="KW-0408">Iron</keyword>
<feature type="binding site" evidence="12">
    <location>
        <position position="211"/>
    </location>
    <ligand>
        <name>[4Fe-4S] cluster</name>
        <dbReference type="ChEBI" id="CHEBI:49883"/>
    </ligand>
</feature>
<reference evidence="14 15" key="1">
    <citation type="submission" date="2010-08" db="EMBL/GenBank/DDBJ databases">
        <title>Complete sequence of Clostridium cellulovorans 743B.</title>
        <authorList>
            <consortium name="US DOE Joint Genome Institute"/>
            <person name="Lucas S."/>
            <person name="Copeland A."/>
            <person name="Lapidus A."/>
            <person name="Cheng J.-F."/>
            <person name="Bruce D."/>
            <person name="Goodwin L."/>
            <person name="Pitluck S."/>
            <person name="Chertkov O."/>
            <person name="Detter J.C."/>
            <person name="Han C."/>
            <person name="Tapia R."/>
            <person name="Land M."/>
            <person name="Hauser L."/>
            <person name="Chang Y.-J."/>
            <person name="Jeffries C."/>
            <person name="Kyrpides N."/>
            <person name="Ivanova N."/>
            <person name="Mikhailova N."/>
            <person name="Hemme C.L."/>
            <person name="Woyke T."/>
        </authorList>
    </citation>
    <scope>NUCLEOTIDE SEQUENCE [LARGE SCALE GENOMIC DNA]</scope>
    <source>
        <strain evidence="15">ATCC 35296 / DSM 3052 / OCM 3 / 743B</strain>
    </source>
</reference>
<comment type="function">
    <text evidence="12">DNA repair enzyme that has both DNA N-glycosylase activity and AP-lyase activity. The DNA N-glycosylase activity releases various damaged pyrimidines from DNA by cleaving the N-glycosidic bond, leaving an AP (apurinic/apyrimidinic) site. The AP-lyase activity cleaves the phosphodiester bond 3' to the AP site by a beta-elimination, leaving a 3'-terminal unsaturated sugar and a product with a terminal 5'-phosphate.</text>
</comment>
<dbReference type="PROSITE" id="PS01155">
    <property type="entry name" value="ENDONUCLEASE_III_2"/>
    <property type="match status" value="1"/>
</dbReference>
<proteinExistence type="inferred from homology"/>
<evidence type="ECO:0000256" key="8">
    <source>
        <dbReference type="ARBA" id="ARBA00023125"/>
    </source>
</evidence>
<dbReference type="PANTHER" id="PTHR10359:SF18">
    <property type="entry name" value="ENDONUCLEASE III"/>
    <property type="match status" value="1"/>
</dbReference>
<comment type="catalytic activity">
    <reaction evidence="12">
        <text>2'-deoxyribonucleotide-(2'-deoxyribose 5'-phosphate)-2'-deoxyribonucleotide-DNA = a 3'-end 2'-deoxyribonucleotide-(2,3-dehydro-2,3-deoxyribose 5'-phosphate)-DNA + a 5'-end 5'-phospho-2'-deoxyribonucleoside-DNA + H(+)</text>
        <dbReference type="Rhea" id="RHEA:66592"/>
        <dbReference type="Rhea" id="RHEA-COMP:13180"/>
        <dbReference type="Rhea" id="RHEA-COMP:16897"/>
        <dbReference type="Rhea" id="RHEA-COMP:17067"/>
        <dbReference type="ChEBI" id="CHEBI:15378"/>
        <dbReference type="ChEBI" id="CHEBI:136412"/>
        <dbReference type="ChEBI" id="CHEBI:157695"/>
        <dbReference type="ChEBI" id="CHEBI:167181"/>
        <dbReference type="EC" id="4.2.99.18"/>
    </reaction>
</comment>
<dbReference type="Gene3D" id="1.10.340.30">
    <property type="entry name" value="Hypothetical protein, domain 2"/>
    <property type="match status" value="1"/>
</dbReference>
<keyword evidence="9 12" id="KW-0234">DNA repair</keyword>
<evidence type="ECO:0000256" key="2">
    <source>
        <dbReference type="ARBA" id="ARBA00022485"/>
    </source>
</evidence>
<dbReference type="NCBIfam" id="TIGR01083">
    <property type="entry name" value="nth"/>
    <property type="match status" value="1"/>
</dbReference>
<comment type="similarity">
    <text evidence="1 12">Belongs to the Nth/MutY family.</text>
</comment>
<keyword evidence="15" id="KW-1185">Reference proteome</keyword>
<dbReference type="SMART" id="SM00525">
    <property type="entry name" value="FES"/>
    <property type="match status" value="1"/>
</dbReference>
<evidence type="ECO:0000256" key="9">
    <source>
        <dbReference type="ARBA" id="ARBA00023204"/>
    </source>
</evidence>
<dbReference type="Proteomes" id="UP000002730">
    <property type="component" value="Chromosome"/>
</dbReference>
<feature type="binding site" evidence="12">
    <location>
        <position position="195"/>
    </location>
    <ligand>
        <name>[4Fe-4S] cluster</name>
        <dbReference type="ChEBI" id="CHEBI:49883"/>
    </ligand>
</feature>
<dbReference type="STRING" id="573061.Clocel_1332"/>
<dbReference type="InterPro" id="IPR005759">
    <property type="entry name" value="Nth"/>
</dbReference>
<feature type="binding site" evidence="12">
    <location>
        <position position="205"/>
    </location>
    <ligand>
        <name>[4Fe-4S] cluster</name>
        <dbReference type="ChEBI" id="CHEBI:49883"/>
    </ligand>
</feature>
<dbReference type="PANTHER" id="PTHR10359">
    <property type="entry name" value="A/G-SPECIFIC ADENINE GLYCOSYLASE/ENDONUCLEASE III"/>
    <property type="match status" value="1"/>
</dbReference>
<keyword evidence="14" id="KW-0540">Nuclease</keyword>
<dbReference type="InterPro" id="IPR011257">
    <property type="entry name" value="DNA_glycosylase"/>
</dbReference>
<keyword evidence="10 12" id="KW-0456">Lyase</keyword>
<keyword evidence="8 12" id="KW-0238">DNA-binding</keyword>
<sequence length="217" mass="24889">MENIAYKDMDKEKSKIVIDKLSEMYPNAKCELNFHSAYELLIATMMSAQSTDVRVNIITEDLFENYYTPEQMVTLSEEELQEKIKSCGLYKSKAKNILATSRILIEKYNGQVPKSIEELTTLPGVGKKTANVVASNVFGIPAIAVDTHVFRVANRIGIAEGKTPEKVEEQLMEAIPKEKWSDSHHYLIWHGRRICKARKPECEVCNLKYECNYYNKR</sequence>
<dbReference type="GO" id="GO:0019104">
    <property type="term" value="F:DNA N-glycosylase activity"/>
    <property type="evidence" value="ECO:0007669"/>
    <property type="project" value="UniProtKB-UniRule"/>
</dbReference>
<dbReference type="InterPro" id="IPR023170">
    <property type="entry name" value="HhH_base_excis_C"/>
</dbReference>
<keyword evidence="5 12" id="KW-0378">Hydrolase</keyword>
<evidence type="ECO:0000313" key="14">
    <source>
        <dbReference type="EMBL" id="ADL51085.1"/>
    </source>
</evidence>
<dbReference type="KEGG" id="ccb:Clocel_1332"/>
<dbReference type="InterPro" id="IPR003265">
    <property type="entry name" value="HhH-GPD_domain"/>
</dbReference>
<dbReference type="Pfam" id="PF00730">
    <property type="entry name" value="HhH-GPD"/>
    <property type="match status" value="1"/>
</dbReference>
<dbReference type="eggNOG" id="COG0177">
    <property type="taxonomic scope" value="Bacteria"/>
</dbReference>
<keyword evidence="14" id="KW-0255">Endonuclease</keyword>
<keyword evidence="4 12" id="KW-0227">DNA damage</keyword>
<evidence type="ECO:0000256" key="11">
    <source>
        <dbReference type="ARBA" id="ARBA00023295"/>
    </source>
</evidence>
<keyword evidence="7 12" id="KW-0411">Iron-sulfur</keyword>
<dbReference type="InterPro" id="IPR004036">
    <property type="entry name" value="Endonuclease-III-like_CS2"/>
</dbReference>
<evidence type="ECO:0000259" key="13">
    <source>
        <dbReference type="SMART" id="SM00478"/>
    </source>
</evidence>
<dbReference type="EMBL" id="CP002160">
    <property type="protein sequence ID" value="ADL51085.1"/>
    <property type="molecule type" value="Genomic_DNA"/>
</dbReference>
<organism evidence="14 15">
    <name type="scientific">Clostridium cellulovorans (strain ATCC 35296 / DSM 3052 / OCM 3 / 743B)</name>
    <dbReference type="NCBI Taxonomy" id="573061"/>
    <lineage>
        <taxon>Bacteria</taxon>
        <taxon>Bacillati</taxon>
        <taxon>Bacillota</taxon>
        <taxon>Clostridia</taxon>
        <taxon>Eubacteriales</taxon>
        <taxon>Clostridiaceae</taxon>
        <taxon>Clostridium</taxon>
    </lineage>
</organism>
<keyword evidence="11 12" id="KW-0326">Glycosidase</keyword>
<dbReference type="SUPFAM" id="SSF48150">
    <property type="entry name" value="DNA-glycosylase"/>
    <property type="match status" value="1"/>
</dbReference>
<gene>
    <name evidence="12" type="primary">nth</name>
    <name evidence="14" type="ordered locus">Clocel_1332</name>
</gene>
<dbReference type="OrthoDB" id="9800977at2"/>
<evidence type="ECO:0000256" key="4">
    <source>
        <dbReference type="ARBA" id="ARBA00022763"/>
    </source>
</evidence>
<dbReference type="AlphaFoldDB" id="D9SVG1"/>
<dbReference type="Pfam" id="PF00633">
    <property type="entry name" value="HHH"/>
    <property type="match status" value="1"/>
</dbReference>
<dbReference type="GO" id="GO:0003677">
    <property type="term" value="F:DNA binding"/>
    <property type="evidence" value="ECO:0007669"/>
    <property type="project" value="UniProtKB-UniRule"/>
</dbReference>
<evidence type="ECO:0000313" key="15">
    <source>
        <dbReference type="Proteomes" id="UP000002730"/>
    </source>
</evidence>
<dbReference type="FunFam" id="1.10.340.30:FF:000001">
    <property type="entry name" value="Endonuclease III"/>
    <property type="match status" value="1"/>
</dbReference>
<evidence type="ECO:0000256" key="12">
    <source>
        <dbReference type="HAMAP-Rule" id="MF_00942"/>
    </source>
</evidence>
<dbReference type="GO" id="GO:0006285">
    <property type="term" value="P:base-excision repair, AP site formation"/>
    <property type="evidence" value="ECO:0007669"/>
    <property type="project" value="TreeGrafter"/>
</dbReference>
<evidence type="ECO:0000256" key="3">
    <source>
        <dbReference type="ARBA" id="ARBA00022723"/>
    </source>
</evidence>
<evidence type="ECO:0000256" key="1">
    <source>
        <dbReference type="ARBA" id="ARBA00008343"/>
    </source>
</evidence>
<dbReference type="GO" id="GO:0140078">
    <property type="term" value="F:class I DNA-(apurinic or apyrimidinic site) endonuclease activity"/>
    <property type="evidence" value="ECO:0007669"/>
    <property type="project" value="UniProtKB-EC"/>
</dbReference>
<dbReference type="PIRSF" id="PIRSF001435">
    <property type="entry name" value="Nth"/>
    <property type="match status" value="1"/>
</dbReference>
<keyword evidence="3 12" id="KW-0479">Metal-binding</keyword>
<dbReference type="CDD" id="cd00056">
    <property type="entry name" value="ENDO3c"/>
    <property type="match status" value="1"/>
</dbReference>